<proteinExistence type="predicted"/>
<organism evidence="1">
    <name type="scientific">marine sediment metagenome</name>
    <dbReference type="NCBI Taxonomy" id="412755"/>
    <lineage>
        <taxon>unclassified sequences</taxon>
        <taxon>metagenomes</taxon>
        <taxon>ecological metagenomes</taxon>
    </lineage>
</organism>
<accession>X0RY84</accession>
<gene>
    <name evidence="1" type="ORF">S01H1_17641</name>
</gene>
<name>X0RY84_9ZZZZ</name>
<dbReference type="EMBL" id="BARS01009374">
    <property type="protein sequence ID" value="GAF73758.1"/>
    <property type="molecule type" value="Genomic_DNA"/>
</dbReference>
<evidence type="ECO:0000313" key="1">
    <source>
        <dbReference type="EMBL" id="GAF73758.1"/>
    </source>
</evidence>
<dbReference type="AlphaFoldDB" id="X0RY84"/>
<protein>
    <submittedName>
        <fullName evidence="1">Uncharacterized protein</fullName>
    </submittedName>
</protein>
<reference evidence="1" key="1">
    <citation type="journal article" date="2014" name="Front. Microbiol.">
        <title>High frequency of phylogenetically diverse reductive dehalogenase-homologous genes in deep subseafloor sedimentary metagenomes.</title>
        <authorList>
            <person name="Kawai M."/>
            <person name="Futagami T."/>
            <person name="Toyoda A."/>
            <person name="Takaki Y."/>
            <person name="Nishi S."/>
            <person name="Hori S."/>
            <person name="Arai W."/>
            <person name="Tsubouchi T."/>
            <person name="Morono Y."/>
            <person name="Uchiyama I."/>
            <person name="Ito T."/>
            <person name="Fujiyama A."/>
            <person name="Inagaki F."/>
            <person name="Takami H."/>
        </authorList>
    </citation>
    <scope>NUCLEOTIDE SEQUENCE</scope>
    <source>
        <strain evidence="1">Expedition CK06-06</strain>
    </source>
</reference>
<comment type="caution">
    <text evidence="1">The sequence shown here is derived from an EMBL/GenBank/DDBJ whole genome shotgun (WGS) entry which is preliminary data.</text>
</comment>
<sequence>MSEKHAGWKLVLKINGKDVYFHKGRDTYAIERDHYYLVGLTESEQRSLDWFLLEEARQMAEMRAAESIRHPDYRERPICGVSRNVRLGMEVW</sequence>